<comment type="caution">
    <text evidence="6">The sequence shown here is derived from an EMBL/GenBank/DDBJ whole genome shotgun (WGS) entry which is preliminary data.</text>
</comment>
<evidence type="ECO:0000256" key="1">
    <source>
        <dbReference type="ARBA" id="ARBA00023002"/>
    </source>
</evidence>
<dbReference type="GO" id="GO:0016491">
    <property type="term" value="F:oxidoreductase activity"/>
    <property type="evidence" value="ECO:0007669"/>
    <property type="project" value="UniProtKB-KW"/>
</dbReference>
<dbReference type="InterPro" id="IPR013328">
    <property type="entry name" value="6PGD_dom2"/>
</dbReference>
<dbReference type="OrthoDB" id="9786703at2"/>
<dbReference type="Gene3D" id="3.40.50.720">
    <property type="entry name" value="NAD(P)-binding Rossmann-like Domain"/>
    <property type="match status" value="1"/>
</dbReference>
<dbReference type="Proteomes" id="UP000185753">
    <property type="component" value="Unassembled WGS sequence"/>
</dbReference>
<dbReference type="PANTHER" id="PTHR43060">
    <property type="entry name" value="3-HYDROXYISOBUTYRATE DEHYDROGENASE-LIKE 1, MITOCHONDRIAL-RELATED"/>
    <property type="match status" value="1"/>
</dbReference>
<feature type="domain" description="3-hydroxyisobutyrate dehydrogenase-like NAD-binding" evidence="5">
    <location>
        <begin position="164"/>
        <end position="282"/>
    </location>
</feature>
<dbReference type="PIRSF" id="PIRSF000103">
    <property type="entry name" value="HIBADH"/>
    <property type="match status" value="1"/>
</dbReference>
<proteinExistence type="predicted"/>
<keyword evidence="7" id="KW-1185">Reference proteome</keyword>
<accession>A0A1A7RBV2</accession>
<dbReference type="InterPro" id="IPR008927">
    <property type="entry name" value="6-PGluconate_DH-like_C_sf"/>
</dbReference>
<dbReference type="STRING" id="1443941.A9J31_14575"/>
<dbReference type="Gene3D" id="1.10.1040.10">
    <property type="entry name" value="N-(1-d-carboxylethyl)-l-norvaline Dehydrogenase, domain 2"/>
    <property type="match status" value="1"/>
</dbReference>
<gene>
    <name evidence="6" type="ORF">A9J31_14575</name>
</gene>
<protein>
    <submittedName>
        <fullName evidence="6">2-hydroxy-3-oxopropionate reductase</fullName>
    </submittedName>
</protein>
<dbReference type="InterPro" id="IPR006115">
    <property type="entry name" value="6PGDH_NADP-bd"/>
</dbReference>
<dbReference type="GO" id="GO:0050661">
    <property type="term" value="F:NADP binding"/>
    <property type="evidence" value="ECO:0007669"/>
    <property type="project" value="InterPro"/>
</dbReference>
<dbReference type="RefSeq" id="WP_067763281.1">
    <property type="nucleotide sequence ID" value="NZ_LZDS01000013.1"/>
</dbReference>
<dbReference type="SUPFAM" id="SSF51735">
    <property type="entry name" value="NAD(P)-binding Rossmann-fold domains"/>
    <property type="match status" value="1"/>
</dbReference>
<dbReference type="EMBL" id="LZDS01000013">
    <property type="protein sequence ID" value="OBX28984.1"/>
    <property type="molecule type" value="Genomic_DNA"/>
</dbReference>
<name>A0A1A7RBV2_9GAMM</name>
<feature type="active site" evidence="3">
    <location>
        <position position="170"/>
    </location>
</feature>
<dbReference type="InterPro" id="IPR029154">
    <property type="entry name" value="HIBADH-like_NADP-bd"/>
</dbReference>
<dbReference type="SUPFAM" id="SSF48179">
    <property type="entry name" value="6-phosphogluconate dehydrogenase C-terminal domain-like"/>
    <property type="match status" value="1"/>
</dbReference>
<evidence type="ECO:0000313" key="7">
    <source>
        <dbReference type="Proteomes" id="UP000185753"/>
    </source>
</evidence>
<dbReference type="GO" id="GO:0051287">
    <property type="term" value="F:NAD binding"/>
    <property type="evidence" value="ECO:0007669"/>
    <property type="project" value="InterPro"/>
</dbReference>
<evidence type="ECO:0000259" key="5">
    <source>
        <dbReference type="Pfam" id="PF14833"/>
    </source>
</evidence>
<keyword evidence="1" id="KW-0560">Oxidoreductase</keyword>
<reference evidence="7" key="1">
    <citation type="submission" date="2016-06" db="EMBL/GenBank/DDBJ databases">
        <authorList>
            <person name="Radolfova-Krizova L."/>
            <person name="Nemec A."/>
        </authorList>
    </citation>
    <scope>NUCLEOTIDE SEQUENCE [LARGE SCALE GENOMIC DNA]</scope>
    <source>
        <strain evidence="7">ANC 4275</strain>
    </source>
</reference>
<dbReference type="AlphaFoldDB" id="A0A1A7RBV2"/>
<evidence type="ECO:0000256" key="2">
    <source>
        <dbReference type="ARBA" id="ARBA00023027"/>
    </source>
</evidence>
<dbReference type="PANTHER" id="PTHR43060:SF15">
    <property type="entry name" value="3-HYDROXYISOBUTYRATE DEHYDROGENASE-LIKE 1, MITOCHONDRIAL-RELATED"/>
    <property type="match status" value="1"/>
</dbReference>
<feature type="domain" description="6-phosphogluconate dehydrogenase NADP-binding" evidence="4">
    <location>
        <begin position="3"/>
        <end position="160"/>
    </location>
</feature>
<dbReference type="InterPro" id="IPR015815">
    <property type="entry name" value="HIBADH-related"/>
</dbReference>
<sequence length="292" mass="30976">MARIGFVGTGIMGTPMVMNLIKGGHQVQVWNRTLSKLKGLEEAGAKACHQLSEVGKDVELLIVMLSDGKTCDEVLFQQAGAVSELKKNSIVIVMSSIPVETAKHQNEQCLSLGLRYLDAPVSGGEKGAKDATLAIMVGGEEDTFTEAQAVLNCMGRAVLVGAAGCGELAKLVNQMIVASTIATVAEGLLFAQQGGANPHKVKQALTGGFADSPILQQHGDRILRQNFEPGGAATTQLKDTHTAVNYAKELNLKLPIAELVNQLFSDMVHNGDGALDHSGLIREIKRLNNIEI</sequence>
<evidence type="ECO:0000259" key="4">
    <source>
        <dbReference type="Pfam" id="PF03446"/>
    </source>
</evidence>
<organism evidence="6 7">
    <name type="scientific">Acinetobacter gandensis</name>
    <dbReference type="NCBI Taxonomy" id="1443941"/>
    <lineage>
        <taxon>Bacteria</taxon>
        <taxon>Pseudomonadati</taxon>
        <taxon>Pseudomonadota</taxon>
        <taxon>Gammaproteobacteria</taxon>
        <taxon>Moraxellales</taxon>
        <taxon>Moraxellaceae</taxon>
        <taxon>Acinetobacter</taxon>
    </lineage>
</organism>
<keyword evidence="2" id="KW-0520">NAD</keyword>
<evidence type="ECO:0000256" key="3">
    <source>
        <dbReference type="PIRSR" id="PIRSR000103-1"/>
    </source>
</evidence>
<dbReference type="InterPro" id="IPR036291">
    <property type="entry name" value="NAD(P)-bd_dom_sf"/>
</dbReference>
<evidence type="ECO:0000313" key="6">
    <source>
        <dbReference type="EMBL" id="OBX28984.1"/>
    </source>
</evidence>
<dbReference type="Pfam" id="PF14833">
    <property type="entry name" value="NAD_binding_11"/>
    <property type="match status" value="1"/>
</dbReference>
<dbReference type="Pfam" id="PF03446">
    <property type="entry name" value="NAD_binding_2"/>
    <property type="match status" value="1"/>
</dbReference>